<evidence type="ECO:0000256" key="1">
    <source>
        <dbReference type="ARBA" id="ARBA00044755"/>
    </source>
</evidence>
<dbReference type="Proteomes" id="UP000638981">
    <property type="component" value="Unassembled WGS sequence"/>
</dbReference>
<protein>
    <recommendedName>
        <fullName evidence="4">Polymer-forming cytoskeletal protein</fullName>
    </recommendedName>
</protein>
<accession>A0A918WNC8</accession>
<comment type="caution">
    <text evidence="2">The sequence shown here is derived from an EMBL/GenBank/DDBJ whole genome shotgun (WGS) entry which is preliminary data.</text>
</comment>
<gene>
    <name evidence="2" type="ORF">GCM10007315_28950</name>
</gene>
<evidence type="ECO:0000313" key="2">
    <source>
        <dbReference type="EMBL" id="GHC62941.1"/>
    </source>
</evidence>
<proteinExistence type="inferred from homology"/>
<reference evidence="2" key="1">
    <citation type="journal article" date="2014" name="Int. J. Syst. Evol. Microbiol.">
        <title>Complete genome sequence of Corynebacterium casei LMG S-19264T (=DSM 44701T), isolated from a smear-ripened cheese.</title>
        <authorList>
            <consortium name="US DOE Joint Genome Institute (JGI-PGF)"/>
            <person name="Walter F."/>
            <person name="Albersmeier A."/>
            <person name="Kalinowski J."/>
            <person name="Ruckert C."/>
        </authorList>
    </citation>
    <scope>NUCLEOTIDE SEQUENCE</scope>
    <source>
        <strain evidence="2">KCTC 23310</strain>
    </source>
</reference>
<evidence type="ECO:0008006" key="4">
    <source>
        <dbReference type="Google" id="ProtNLM"/>
    </source>
</evidence>
<dbReference type="Pfam" id="PF04519">
    <property type="entry name" value="Bactofilin"/>
    <property type="match status" value="1"/>
</dbReference>
<dbReference type="PANTHER" id="PTHR35024">
    <property type="entry name" value="HYPOTHETICAL CYTOSOLIC PROTEIN"/>
    <property type="match status" value="1"/>
</dbReference>
<dbReference type="InterPro" id="IPR007607">
    <property type="entry name" value="BacA/B"/>
</dbReference>
<dbReference type="EMBL" id="BMYJ01000009">
    <property type="protein sequence ID" value="GHC62941.1"/>
    <property type="molecule type" value="Genomic_DNA"/>
</dbReference>
<organism evidence="2 3">
    <name type="scientific">Neogemmobacter tilapiae</name>
    <dbReference type="NCBI Taxonomy" id="875041"/>
    <lineage>
        <taxon>Bacteria</taxon>
        <taxon>Pseudomonadati</taxon>
        <taxon>Pseudomonadota</taxon>
        <taxon>Alphaproteobacteria</taxon>
        <taxon>Rhodobacterales</taxon>
        <taxon>Paracoccaceae</taxon>
        <taxon>Neogemmobacter</taxon>
    </lineage>
</organism>
<comment type="similarity">
    <text evidence="1">Belongs to the bactofilin family.</text>
</comment>
<keyword evidence="3" id="KW-1185">Reference proteome</keyword>
<dbReference type="RefSeq" id="WP_189412400.1">
    <property type="nucleotide sequence ID" value="NZ_BMYJ01000009.1"/>
</dbReference>
<reference evidence="2" key="2">
    <citation type="submission" date="2020-09" db="EMBL/GenBank/DDBJ databases">
        <authorList>
            <person name="Sun Q."/>
            <person name="Kim S."/>
        </authorList>
    </citation>
    <scope>NUCLEOTIDE SEQUENCE</scope>
    <source>
        <strain evidence="2">KCTC 23310</strain>
    </source>
</reference>
<dbReference type="PANTHER" id="PTHR35024:SF4">
    <property type="entry name" value="POLYMER-FORMING CYTOSKELETAL PROTEIN"/>
    <property type="match status" value="1"/>
</dbReference>
<sequence>MSTETAETLPATRPAQPGGKSVLAADLRIVGDIRANGSVEILGVVDGTIESQGVIIGQDGQLKGRITAETVDIRGTTNGKISCKSLTLRSTSNVKTDVNYTTLIIESGATIEGKFTRAKG</sequence>
<dbReference type="AlphaFoldDB" id="A0A918WNC8"/>
<name>A0A918WNC8_9RHOB</name>
<evidence type="ECO:0000313" key="3">
    <source>
        <dbReference type="Proteomes" id="UP000638981"/>
    </source>
</evidence>